<proteinExistence type="predicted"/>
<feature type="domain" description="Cell division control protein 24 OB" evidence="2">
    <location>
        <begin position="60"/>
        <end position="230"/>
    </location>
</feature>
<reference evidence="3" key="1">
    <citation type="submission" date="2015-12" db="EMBL/GenBank/DDBJ databases">
        <title>Update maize B73 reference genome by single molecule sequencing technologies.</title>
        <authorList>
            <consortium name="Maize Genome Sequencing Project"/>
            <person name="Ware D."/>
        </authorList>
    </citation>
    <scope>NUCLEOTIDE SEQUENCE [LARGE SCALE GENOMIC DNA]</scope>
    <source>
        <tissue evidence="3">Seedling</tissue>
    </source>
</reference>
<sequence length="268" mass="29447">MEHMRFDIMSGSIRILVVLCLKLLRTRKSPAKQTARNLFRGGDDEDDSADADTNDPAVPRSLGRVGVGHMVYISGLTCALSSTNILEVSWREKEPGSLFVNLSLLPALLNSSCLHNLSPLSDLPRSTNRTHISHVRLDGIDCDSLKVSLFHNICGSVVNEHSGVLQCSFCKCACESVCVCGFQLHLTIADDSADVLAWCVGQTAVEFLQISPDEYLELPEDERAMYLYTLQNESFVVAIANTRKRVDGCAVGDEAVPAWEITRAQKCE</sequence>
<dbReference type="InParanoid" id="A0A1D6EBK3"/>
<dbReference type="Gene3D" id="2.40.50.140">
    <property type="entry name" value="Nucleic acid-binding proteins"/>
    <property type="match status" value="1"/>
</dbReference>
<dbReference type="Pfam" id="PF17244">
    <property type="entry name" value="CDC24_OB3"/>
    <property type="match status" value="1"/>
</dbReference>
<evidence type="ECO:0000259" key="2">
    <source>
        <dbReference type="Pfam" id="PF17244"/>
    </source>
</evidence>
<evidence type="ECO:0000256" key="1">
    <source>
        <dbReference type="SAM" id="MobiDB-lite"/>
    </source>
</evidence>
<name>A0A1D6EBK3_MAIZE</name>
<evidence type="ECO:0000313" key="3">
    <source>
        <dbReference type="EMBL" id="ONM17721.1"/>
    </source>
</evidence>
<gene>
    <name evidence="3" type="ORF">ZEAMMB73_Zm00001d003793</name>
</gene>
<feature type="compositionally biased region" description="Acidic residues" evidence="1">
    <location>
        <begin position="43"/>
        <end position="53"/>
    </location>
</feature>
<accession>A0A1D6EBK3</accession>
<protein>
    <submittedName>
        <fullName evidence="3">Nucleic acid-binding proteins superfamily</fullName>
    </submittedName>
</protein>
<dbReference type="AlphaFoldDB" id="A0A1D6EBK3"/>
<dbReference type="PANTHER" id="PTHR36033">
    <property type="entry name" value="NUCLEIC ACID-BINDING PROTEINS SUPERFAMILY"/>
    <property type="match status" value="1"/>
</dbReference>
<organism evidence="3">
    <name type="scientific">Zea mays</name>
    <name type="common">Maize</name>
    <dbReference type="NCBI Taxonomy" id="4577"/>
    <lineage>
        <taxon>Eukaryota</taxon>
        <taxon>Viridiplantae</taxon>
        <taxon>Streptophyta</taxon>
        <taxon>Embryophyta</taxon>
        <taxon>Tracheophyta</taxon>
        <taxon>Spermatophyta</taxon>
        <taxon>Magnoliopsida</taxon>
        <taxon>Liliopsida</taxon>
        <taxon>Poales</taxon>
        <taxon>Poaceae</taxon>
        <taxon>PACMAD clade</taxon>
        <taxon>Panicoideae</taxon>
        <taxon>Andropogonodae</taxon>
        <taxon>Andropogoneae</taxon>
        <taxon>Tripsacinae</taxon>
        <taxon>Zea</taxon>
    </lineage>
</organism>
<feature type="region of interest" description="Disordered" evidence="1">
    <location>
        <begin position="35"/>
        <end position="60"/>
    </location>
</feature>
<dbReference type="InterPro" id="IPR012340">
    <property type="entry name" value="NA-bd_OB-fold"/>
</dbReference>
<dbReference type="ExpressionAtlas" id="A0A1D6EBK3">
    <property type="expression patterns" value="baseline and differential"/>
</dbReference>
<dbReference type="EMBL" id="CM007648">
    <property type="protein sequence ID" value="ONM17721.1"/>
    <property type="molecule type" value="Genomic_DNA"/>
</dbReference>
<dbReference type="InterPro" id="IPR035203">
    <property type="entry name" value="Cdc24_OB3"/>
</dbReference>
<dbReference type="PANTHER" id="PTHR36033:SF1">
    <property type="entry name" value="NUCLEIC ACID-BINDING PROTEINS SUPERFAMILY"/>
    <property type="match status" value="1"/>
</dbReference>
<dbReference type="SUPFAM" id="SSF50249">
    <property type="entry name" value="Nucleic acid-binding proteins"/>
    <property type="match status" value="1"/>
</dbReference>